<feature type="compositionally biased region" description="Polar residues" evidence="1">
    <location>
        <begin position="24"/>
        <end position="55"/>
    </location>
</feature>
<feature type="region of interest" description="Disordered" evidence="1">
    <location>
        <begin position="1"/>
        <end position="77"/>
    </location>
</feature>
<evidence type="ECO:0000313" key="2">
    <source>
        <dbReference type="EMBL" id="GFC98117.1"/>
    </source>
</evidence>
<protein>
    <submittedName>
        <fullName evidence="2">Uncharacterized protein</fullName>
    </submittedName>
</protein>
<accession>A0A699SMQ2</accession>
<feature type="non-terminal residue" evidence="2">
    <location>
        <position position="1"/>
    </location>
</feature>
<evidence type="ECO:0000256" key="1">
    <source>
        <dbReference type="SAM" id="MobiDB-lite"/>
    </source>
</evidence>
<gene>
    <name evidence="2" type="ORF">Tci_870087</name>
</gene>
<sequence length="132" mass="14779">KKQVTIAKPSDKSDSTTHRHVVTVKSQQTNVPVPPSTGVNSFPNASGSQPKSNVKPNRISPAKGVNKLPVEDQPRTNKSYLRTSNRIDSSRRLKRTVINLNSVRKVKQVWKPKQVRQVWKLTGKVLTTIGYQ</sequence>
<organism evidence="2">
    <name type="scientific">Tanacetum cinerariifolium</name>
    <name type="common">Dalmatian daisy</name>
    <name type="synonym">Chrysanthemum cinerariifolium</name>
    <dbReference type="NCBI Taxonomy" id="118510"/>
    <lineage>
        <taxon>Eukaryota</taxon>
        <taxon>Viridiplantae</taxon>
        <taxon>Streptophyta</taxon>
        <taxon>Embryophyta</taxon>
        <taxon>Tracheophyta</taxon>
        <taxon>Spermatophyta</taxon>
        <taxon>Magnoliopsida</taxon>
        <taxon>eudicotyledons</taxon>
        <taxon>Gunneridae</taxon>
        <taxon>Pentapetalae</taxon>
        <taxon>asterids</taxon>
        <taxon>campanulids</taxon>
        <taxon>Asterales</taxon>
        <taxon>Asteraceae</taxon>
        <taxon>Asteroideae</taxon>
        <taxon>Anthemideae</taxon>
        <taxon>Anthemidinae</taxon>
        <taxon>Tanacetum</taxon>
    </lineage>
</organism>
<proteinExistence type="predicted"/>
<dbReference type="EMBL" id="BKCJ011170131">
    <property type="protein sequence ID" value="GFC98117.1"/>
    <property type="molecule type" value="Genomic_DNA"/>
</dbReference>
<name>A0A699SMQ2_TANCI</name>
<comment type="caution">
    <text evidence="2">The sequence shown here is derived from an EMBL/GenBank/DDBJ whole genome shotgun (WGS) entry which is preliminary data.</text>
</comment>
<reference evidence="2" key="1">
    <citation type="journal article" date="2019" name="Sci. Rep.">
        <title>Draft genome of Tanacetum cinerariifolium, the natural source of mosquito coil.</title>
        <authorList>
            <person name="Yamashiro T."/>
            <person name="Shiraishi A."/>
            <person name="Satake H."/>
            <person name="Nakayama K."/>
        </authorList>
    </citation>
    <scope>NUCLEOTIDE SEQUENCE</scope>
</reference>
<dbReference type="AlphaFoldDB" id="A0A699SMQ2"/>